<organism evidence="2 3">
    <name type="scientific">Helianthus annuus</name>
    <name type="common">Common sunflower</name>
    <dbReference type="NCBI Taxonomy" id="4232"/>
    <lineage>
        <taxon>Eukaryota</taxon>
        <taxon>Viridiplantae</taxon>
        <taxon>Streptophyta</taxon>
        <taxon>Embryophyta</taxon>
        <taxon>Tracheophyta</taxon>
        <taxon>Spermatophyta</taxon>
        <taxon>Magnoliopsida</taxon>
        <taxon>eudicotyledons</taxon>
        <taxon>Gunneridae</taxon>
        <taxon>Pentapetalae</taxon>
        <taxon>asterids</taxon>
        <taxon>campanulids</taxon>
        <taxon>Asterales</taxon>
        <taxon>Asteraceae</taxon>
        <taxon>Asteroideae</taxon>
        <taxon>Heliantheae alliance</taxon>
        <taxon>Heliantheae</taxon>
        <taxon>Helianthus</taxon>
    </lineage>
</organism>
<name>A0A9K3NBX5_HELAN</name>
<sequence length="72" mass="8163">MTIDLPSSYHPLETLPLLVGFYGVPAMFVCFCFPLRDETLVEKKQIFVCKSKETSQTHVFVGIFLSLFVCIS</sequence>
<reference evidence="2" key="2">
    <citation type="submission" date="2020-06" db="EMBL/GenBank/DDBJ databases">
        <title>Helianthus annuus Genome sequencing and assembly Release 2.</title>
        <authorList>
            <person name="Gouzy J."/>
            <person name="Langlade N."/>
            <person name="Munos S."/>
        </authorList>
    </citation>
    <scope>NUCLEOTIDE SEQUENCE</scope>
    <source>
        <tissue evidence="2">Leaves</tissue>
    </source>
</reference>
<accession>A0A9K3NBX5</accession>
<evidence type="ECO:0000313" key="3">
    <source>
        <dbReference type="Proteomes" id="UP000215914"/>
    </source>
</evidence>
<gene>
    <name evidence="2" type="ORF">HanXRQr2_Chr08g0329931</name>
</gene>
<keyword evidence="1" id="KW-1133">Transmembrane helix</keyword>
<protein>
    <submittedName>
        <fullName evidence="2">Uncharacterized protein</fullName>
    </submittedName>
</protein>
<keyword evidence="1" id="KW-0472">Membrane</keyword>
<feature type="transmembrane region" description="Helical" evidence="1">
    <location>
        <begin position="15"/>
        <end position="35"/>
    </location>
</feature>
<dbReference type="Gramene" id="mRNA:HanXRQr2_Chr08g0329931">
    <property type="protein sequence ID" value="CDS:HanXRQr2_Chr08g0329931.1"/>
    <property type="gene ID" value="HanXRQr2_Chr08g0329931"/>
</dbReference>
<dbReference type="Proteomes" id="UP000215914">
    <property type="component" value="Unassembled WGS sequence"/>
</dbReference>
<evidence type="ECO:0000313" key="2">
    <source>
        <dbReference type="EMBL" id="KAF5794601.1"/>
    </source>
</evidence>
<evidence type="ECO:0000256" key="1">
    <source>
        <dbReference type="SAM" id="Phobius"/>
    </source>
</evidence>
<keyword evidence="3" id="KW-1185">Reference proteome</keyword>
<proteinExistence type="predicted"/>
<reference evidence="2" key="1">
    <citation type="journal article" date="2017" name="Nature">
        <title>The sunflower genome provides insights into oil metabolism, flowering and Asterid evolution.</title>
        <authorList>
            <person name="Badouin H."/>
            <person name="Gouzy J."/>
            <person name="Grassa C.J."/>
            <person name="Murat F."/>
            <person name="Staton S.E."/>
            <person name="Cottret L."/>
            <person name="Lelandais-Briere C."/>
            <person name="Owens G.L."/>
            <person name="Carrere S."/>
            <person name="Mayjonade B."/>
            <person name="Legrand L."/>
            <person name="Gill N."/>
            <person name="Kane N.C."/>
            <person name="Bowers J.E."/>
            <person name="Hubner S."/>
            <person name="Bellec A."/>
            <person name="Berard A."/>
            <person name="Berges H."/>
            <person name="Blanchet N."/>
            <person name="Boniface M.C."/>
            <person name="Brunel D."/>
            <person name="Catrice O."/>
            <person name="Chaidir N."/>
            <person name="Claudel C."/>
            <person name="Donnadieu C."/>
            <person name="Faraut T."/>
            <person name="Fievet G."/>
            <person name="Helmstetter N."/>
            <person name="King M."/>
            <person name="Knapp S.J."/>
            <person name="Lai Z."/>
            <person name="Le Paslier M.C."/>
            <person name="Lippi Y."/>
            <person name="Lorenzon L."/>
            <person name="Mandel J.R."/>
            <person name="Marage G."/>
            <person name="Marchand G."/>
            <person name="Marquand E."/>
            <person name="Bret-Mestries E."/>
            <person name="Morien E."/>
            <person name="Nambeesan S."/>
            <person name="Nguyen T."/>
            <person name="Pegot-Espagnet P."/>
            <person name="Pouilly N."/>
            <person name="Raftis F."/>
            <person name="Sallet E."/>
            <person name="Schiex T."/>
            <person name="Thomas J."/>
            <person name="Vandecasteele C."/>
            <person name="Vares D."/>
            <person name="Vear F."/>
            <person name="Vautrin S."/>
            <person name="Crespi M."/>
            <person name="Mangin B."/>
            <person name="Burke J.M."/>
            <person name="Salse J."/>
            <person name="Munos S."/>
            <person name="Vincourt P."/>
            <person name="Rieseberg L.H."/>
            <person name="Langlade N.B."/>
        </authorList>
    </citation>
    <scope>NUCLEOTIDE SEQUENCE</scope>
    <source>
        <tissue evidence="2">Leaves</tissue>
    </source>
</reference>
<keyword evidence="1" id="KW-0812">Transmembrane</keyword>
<comment type="caution">
    <text evidence="2">The sequence shown here is derived from an EMBL/GenBank/DDBJ whole genome shotgun (WGS) entry which is preliminary data.</text>
</comment>
<dbReference type="EMBL" id="MNCJ02000323">
    <property type="protein sequence ID" value="KAF5794601.1"/>
    <property type="molecule type" value="Genomic_DNA"/>
</dbReference>
<dbReference type="AlphaFoldDB" id="A0A9K3NBX5"/>